<evidence type="ECO:0000256" key="1">
    <source>
        <dbReference type="ARBA" id="ARBA00004651"/>
    </source>
</evidence>
<dbReference type="Pfam" id="PF01810">
    <property type="entry name" value="LysE"/>
    <property type="match status" value="1"/>
</dbReference>
<keyword evidence="5 6" id="KW-0472">Membrane</keyword>
<dbReference type="PIRSF" id="PIRSF006324">
    <property type="entry name" value="LeuE"/>
    <property type="match status" value="1"/>
</dbReference>
<evidence type="ECO:0000256" key="2">
    <source>
        <dbReference type="ARBA" id="ARBA00022475"/>
    </source>
</evidence>
<dbReference type="InterPro" id="IPR001123">
    <property type="entry name" value="LeuE-type"/>
</dbReference>
<gene>
    <name evidence="7" type="ORF">FPZ12_017460</name>
</gene>
<dbReference type="PANTHER" id="PTHR30086">
    <property type="entry name" value="ARGININE EXPORTER PROTEIN ARGO"/>
    <property type="match status" value="1"/>
</dbReference>
<feature type="transmembrane region" description="Helical" evidence="6">
    <location>
        <begin position="153"/>
        <end position="177"/>
    </location>
</feature>
<evidence type="ECO:0000313" key="8">
    <source>
        <dbReference type="Proteomes" id="UP000319769"/>
    </source>
</evidence>
<evidence type="ECO:0000256" key="4">
    <source>
        <dbReference type="ARBA" id="ARBA00022989"/>
    </source>
</evidence>
<feature type="transmembrane region" description="Helical" evidence="6">
    <location>
        <begin position="121"/>
        <end position="141"/>
    </location>
</feature>
<keyword evidence="2" id="KW-1003">Cell membrane</keyword>
<dbReference type="GO" id="GO:0015171">
    <property type="term" value="F:amino acid transmembrane transporter activity"/>
    <property type="evidence" value="ECO:0007669"/>
    <property type="project" value="TreeGrafter"/>
</dbReference>
<name>A0A5N0V1P1_9PSEU</name>
<dbReference type="PANTHER" id="PTHR30086:SF20">
    <property type="entry name" value="ARGININE EXPORTER PROTEIN ARGO-RELATED"/>
    <property type="match status" value="1"/>
</dbReference>
<feature type="transmembrane region" description="Helical" evidence="6">
    <location>
        <begin position="71"/>
        <end position="89"/>
    </location>
</feature>
<evidence type="ECO:0000256" key="5">
    <source>
        <dbReference type="ARBA" id="ARBA00023136"/>
    </source>
</evidence>
<dbReference type="OrthoDB" id="3175972at2"/>
<dbReference type="AlphaFoldDB" id="A0A5N0V1P1"/>
<sequence>MVSPSHFATFAALVFVMVIVPGPSVLFTISRALTVGRRGALLTVVGNAFGVYTQVVAVAFGLGAIVAGSAAVFTVIKFAGAGYLVYLGVQALRHRRKLSDAFHAAVPASPGPAWKVVRDGYVVGFANPKSIVFLAAFLPPFVEAGAGAVPVQIMLLGICLPVIALICDSVWALVAGAARSWFARSPRRLELVGGTGGLVMIGLGAGIALNGRAD</sequence>
<protein>
    <submittedName>
        <fullName evidence="7">LysE family translocator</fullName>
    </submittedName>
</protein>
<dbReference type="EMBL" id="VMNW02000022">
    <property type="protein sequence ID" value="KAA9160359.1"/>
    <property type="molecule type" value="Genomic_DNA"/>
</dbReference>
<proteinExistence type="predicted"/>
<evidence type="ECO:0000313" key="7">
    <source>
        <dbReference type="EMBL" id="KAA9160359.1"/>
    </source>
</evidence>
<accession>A0A5N0V1P1</accession>
<dbReference type="Proteomes" id="UP000319769">
    <property type="component" value="Unassembled WGS sequence"/>
</dbReference>
<comment type="subcellular location">
    <subcellularLocation>
        <location evidence="1">Cell membrane</location>
        <topology evidence="1">Multi-pass membrane protein</topology>
    </subcellularLocation>
</comment>
<keyword evidence="3 6" id="KW-0812">Transmembrane</keyword>
<feature type="transmembrane region" description="Helical" evidence="6">
    <location>
        <begin position="189"/>
        <end position="209"/>
    </location>
</feature>
<feature type="transmembrane region" description="Helical" evidence="6">
    <location>
        <begin position="6"/>
        <end position="29"/>
    </location>
</feature>
<reference evidence="7" key="1">
    <citation type="submission" date="2019-09" db="EMBL/GenBank/DDBJ databases">
        <authorList>
            <person name="Teo W.F.A."/>
            <person name="Duangmal K."/>
        </authorList>
    </citation>
    <scope>NUCLEOTIDE SEQUENCE [LARGE SCALE GENOMIC DNA]</scope>
    <source>
        <strain evidence="7">K81G1</strain>
    </source>
</reference>
<keyword evidence="8" id="KW-1185">Reference proteome</keyword>
<comment type="caution">
    <text evidence="7">The sequence shown here is derived from an EMBL/GenBank/DDBJ whole genome shotgun (WGS) entry which is preliminary data.</text>
</comment>
<evidence type="ECO:0000256" key="6">
    <source>
        <dbReference type="SAM" id="Phobius"/>
    </source>
</evidence>
<feature type="transmembrane region" description="Helical" evidence="6">
    <location>
        <begin position="41"/>
        <end position="65"/>
    </location>
</feature>
<keyword evidence="4 6" id="KW-1133">Transmembrane helix</keyword>
<dbReference type="GO" id="GO:0005886">
    <property type="term" value="C:plasma membrane"/>
    <property type="evidence" value="ECO:0007669"/>
    <property type="project" value="UniProtKB-SubCell"/>
</dbReference>
<dbReference type="RefSeq" id="WP_144760171.1">
    <property type="nucleotide sequence ID" value="NZ_VMNW02000022.1"/>
</dbReference>
<organism evidence="7 8">
    <name type="scientific">Amycolatopsis acidicola</name>
    <dbReference type="NCBI Taxonomy" id="2596893"/>
    <lineage>
        <taxon>Bacteria</taxon>
        <taxon>Bacillati</taxon>
        <taxon>Actinomycetota</taxon>
        <taxon>Actinomycetes</taxon>
        <taxon>Pseudonocardiales</taxon>
        <taxon>Pseudonocardiaceae</taxon>
        <taxon>Amycolatopsis</taxon>
    </lineage>
</organism>
<evidence type="ECO:0000256" key="3">
    <source>
        <dbReference type="ARBA" id="ARBA00022692"/>
    </source>
</evidence>